<dbReference type="KEGG" id="bpsi:IX83_07365"/>
<keyword evidence="3 5" id="KW-1133">Transmembrane helix</keyword>
<dbReference type="InterPro" id="IPR002810">
    <property type="entry name" value="NfeD-like_C"/>
</dbReference>
<dbReference type="HOGENOM" id="CLU_116732_4_3_4"/>
<reference evidence="7 8" key="1">
    <citation type="journal article" date="2014" name="BMC Genomics">
        <title>A genomic perspective on a new bacterial genus and species from the Alcaligenaceae family, Basilea psittacipulmonis.</title>
        <authorList>
            <person name="Whiteson K.L."/>
            <person name="Hernandez D."/>
            <person name="Lazarevic V."/>
            <person name="Gaia N."/>
            <person name="Farinelli L."/>
            <person name="Francois P."/>
            <person name="Pilo P."/>
            <person name="Frey J."/>
            <person name="Schrenzel J."/>
        </authorList>
    </citation>
    <scope>NUCLEOTIDE SEQUENCE [LARGE SCALE GENOMIC DNA]</scope>
    <source>
        <strain evidence="7 8">DSM 24701</strain>
    </source>
</reference>
<dbReference type="GO" id="GO:0005886">
    <property type="term" value="C:plasma membrane"/>
    <property type="evidence" value="ECO:0007669"/>
    <property type="project" value="TreeGrafter"/>
</dbReference>
<dbReference type="STRING" id="1072685.IX83_07365"/>
<evidence type="ECO:0000256" key="3">
    <source>
        <dbReference type="ARBA" id="ARBA00022989"/>
    </source>
</evidence>
<evidence type="ECO:0000256" key="2">
    <source>
        <dbReference type="ARBA" id="ARBA00022692"/>
    </source>
</evidence>
<organism evidence="7 8">
    <name type="scientific">Basilea psittacipulmonis DSM 24701</name>
    <dbReference type="NCBI Taxonomy" id="1072685"/>
    <lineage>
        <taxon>Bacteria</taxon>
        <taxon>Pseudomonadati</taxon>
        <taxon>Pseudomonadota</taxon>
        <taxon>Betaproteobacteria</taxon>
        <taxon>Burkholderiales</taxon>
        <taxon>Alcaligenaceae</taxon>
        <taxon>Basilea</taxon>
    </lineage>
</organism>
<feature type="transmembrane region" description="Helical" evidence="5">
    <location>
        <begin position="51"/>
        <end position="71"/>
    </location>
</feature>
<dbReference type="PANTHER" id="PTHR33507">
    <property type="entry name" value="INNER MEMBRANE PROTEIN YBBJ"/>
    <property type="match status" value="1"/>
</dbReference>
<protein>
    <recommendedName>
        <fullName evidence="6">NfeD-like C-terminal domain-containing protein</fullName>
    </recommendedName>
</protein>
<dbReference type="Gene3D" id="2.40.50.140">
    <property type="entry name" value="Nucleic acid-binding proteins"/>
    <property type="match status" value="1"/>
</dbReference>
<evidence type="ECO:0000313" key="7">
    <source>
        <dbReference type="EMBL" id="AIL33138.1"/>
    </source>
</evidence>
<dbReference type="RefSeq" id="WP_038500765.1">
    <property type="nucleotide sequence ID" value="NZ_AFWK01000012.1"/>
</dbReference>
<sequence length="147" mass="16650">MSFEAYWGYLIIACLMLLLEVLAPALLGIFLAIASVVVALICYVMPDLDLAWQLCWYAVLSLLSFISWFYWGRHLIKKEKNDSASYLNNRAYHLLNRTIVLQSPITNGIGSEFIDGSRWSLKGDDLPQGTAVKIIDVDNMYLVVEKV</sequence>
<comment type="subcellular location">
    <subcellularLocation>
        <location evidence="1">Membrane</location>
        <topology evidence="1">Multi-pass membrane protein</topology>
    </subcellularLocation>
</comment>
<dbReference type="OrthoDB" id="9810336at2"/>
<dbReference type="eggNOG" id="COG1585">
    <property type="taxonomic scope" value="Bacteria"/>
</dbReference>
<dbReference type="InterPro" id="IPR052165">
    <property type="entry name" value="Membrane_assoc_protease"/>
</dbReference>
<dbReference type="Proteomes" id="UP000028945">
    <property type="component" value="Chromosome"/>
</dbReference>
<dbReference type="AlphaFoldDB" id="A0A077DJ26"/>
<evidence type="ECO:0000313" key="8">
    <source>
        <dbReference type="Proteomes" id="UP000028945"/>
    </source>
</evidence>
<keyword evidence="8" id="KW-1185">Reference proteome</keyword>
<evidence type="ECO:0000259" key="6">
    <source>
        <dbReference type="Pfam" id="PF01957"/>
    </source>
</evidence>
<gene>
    <name evidence="7" type="ORF">IX83_07365</name>
</gene>
<accession>A0A077DJ26</accession>
<evidence type="ECO:0000256" key="1">
    <source>
        <dbReference type="ARBA" id="ARBA00004141"/>
    </source>
</evidence>
<name>A0A077DJ26_9BURK</name>
<dbReference type="Pfam" id="PF01957">
    <property type="entry name" value="NfeD"/>
    <property type="match status" value="1"/>
</dbReference>
<feature type="transmembrane region" description="Helical" evidence="5">
    <location>
        <begin position="27"/>
        <end position="45"/>
    </location>
</feature>
<keyword evidence="4 5" id="KW-0472">Membrane</keyword>
<dbReference type="EMBL" id="CP009238">
    <property type="protein sequence ID" value="AIL33138.1"/>
    <property type="molecule type" value="Genomic_DNA"/>
</dbReference>
<dbReference type="PANTHER" id="PTHR33507:SF3">
    <property type="entry name" value="INNER MEMBRANE PROTEIN YBBJ"/>
    <property type="match status" value="1"/>
</dbReference>
<evidence type="ECO:0000256" key="4">
    <source>
        <dbReference type="ARBA" id="ARBA00023136"/>
    </source>
</evidence>
<evidence type="ECO:0000256" key="5">
    <source>
        <dbReference type="SAM" id="Phobius"/>
    </source>
</evidence>
<dbReference type="InterPro" id="IPR012340">
    <property type="entry name" value="NA-bd_OB-fold"/>
</dbReference>
<feature type="domain" description="NfeD-like C-terminal" evidence="6">
    <location>
        <begin position="96"/>
        <end position="146"/>
    </location>
</feature>
<proteinExistence type="predicted"/>
<keyword evidence="2 5" id="KW-0812">Transmembrane</keyword>